<evidence type="ECO:0000313" key="1">
    <source>
        <dbReference type="EMBL" id="PNI01190.1"/>
    </source>
</evidence>
<reference evidence="1 2" key="1">
    <citation type="submission" date="2018-01" db="EMBL/GenBank/DDBJ databases">
        <title>Draft genome sequences of six Vibrio diazotrophicus strains isolated from deep-sea sediments of the Baltic Sea.</title>
        <authorList>
            <person name="Castillo D."/>
            <person name="Vandieken V."/>
            <person name="Chiang O."/>
            <person name="Middelboe M."/>
        </authorList>
    </citation>
    <scope>NUCLEOTIDE SEQUENCE [LARGE SCALE GENOMIC DNA]</scope>
    <source>
        <strain evidence="1 2">60.27F</strain>
    </source>
</reference>
<dbReference type="AlphaFoldDB" id="A0A2J8HSE7"/>
<organism evidence="1 2">
    <name type="scientific">Vibrio diazotrophicus</name>
    <dbReference type="NCBI Taxonomy" id="685"/>
    <lineage>
        <taxon>Bacteria</taxon>
        <taxon>Pseudomonadati</taxon>
        <taxon>Pseudomonadota</taxon>
        <taxon>Gammaproteobacteria</taxon>
        <taxon>Vibrionales</taxon>
        <taxon>Vibrionaceae</taxon>
        <taxon>Vibrio</taxon>
    </lineage>
</organism>
<name>A0A2J8HSE7_VIBDI</name>
<comment type="caution">
    <text evidence="1">The sequence shown here is derived from an EMBL/GenBank/DDBJ whole genome shotgun (WGS) entry which is preliminary data.</text>
</comment>
<evidence type="ECO:0000313" key="2">
    <source>
        <dbReference type="Proteomes" id="UP000236449"/>
    </source>
</evidence>
<accession>A0A2J8HSE7</accession>
<protein>
    <submittedName>
        <fullName evidence="1">Uncharacterized protein</fullName>
    </submittedName>
</protein>
<gene>
    <name evidence="1" type="ORF">C1N32_20725</name>
</gene>
<sequence length="72" mass="8720">MDRRYQQLREAVQNLLDHPRSIVARDRVIHLMNFKKCKKCWRELPITDFGEQEASFDGLRTHCKKCRSERQC</sequence>
<dbReference type="Proteomes" id="UP000236449">
    <property type="component" value="Unassembled WGS sequence"/>
</dbReference>
<dbReference type="RefSeq" id="WP_102967296.1">
    <property type="nucleotide sequence ID" value="NZ_POSK01000023.1"/>
</dbReference>
<proteinExistence type="predicted"/>
<dbReference type="OrthoDB" id="1030310at2"/>
<dbReference type="EMBL" id="POSK01000023">
    <property type="protein sequence ID" value="PNI01190.1"/>
    <property type="molecule type" value="Genomic_DNA"/>
</dbReference>